<organism evidence="1 2">
    <name type="scientific">Oceanococcus atlanticus</name>
    <dbReference type="NCBI Taxonomy" id="1317117"/>
    <lineage>
        <taxon>Bacteria</taxon>
        <taxon>Pseudomonadati</taxon>
        <taxon>Pseudomonadota</taxon>
        <taxon>Gammaproteobacteria</taxon>
        <taxon>Chromatiales</taxon>
        <taxon>Oceanococcaceae</taxon>
        <taxon>Oceanococcus</taxon>
    </lineage>
</organism>
<evidence type="ECO:0000313" key="1">
    <source>
        <dbReference type="EMBL" id="ORE85978.1"/>
    </source>
</evidence>
<sequence>MIMTKAFHPYRPTAIAILNGVGRALGWRANLTPDNLIASARKRTGLVDFGEDDFRPALDQLCSSAIQDANMHPFGRWIFRKRLLDMLATRLRVQDLITQHPEILDLPIEPPLVIAGLQRTGTTMLHRLLAADPATRALASWEAVNPMPHPKEEPGNPQWRIKQARTAEKGLKYLAPEFFSIHPVEATAPEEDVLLMEYSFLSQVPQATLHLPLYSAWLSKQDMRPAYAYLKVLLQVLQWQRPGQRWVLKTPAHLENLDVLLAVFPNARIIQTHRDPQRTTASFSSMLAHGFGVFSDQVDAPRIARDWLAINANMVEAAWQVRQQHPQAFMDVSYYDLMKDPMTQVERIYAFAGITLSDEARAAMEASRQVNKQNRHGKHNYTLEEFGLSREEVERSYATYRERFNIPHE</sequence>
<dbReference type="Proteomes" id="UP000192342">
    <property type="component" value="Unassembled WGS sequence"/>
</dbReference>
<dbReference type="EMBL" id="AQQV01000003">
    <property type="protein sequence ID" value="ORE85978.1"/>
    <property type="molecule type" value="Genomic_DNA"/>
</dbReference>
<dbReference type="PANTHER" id="PTHR36451">
    <property type="entry name" value="PAPS-DEPENDENT SULFOTRANSFERASE STF3"/>
    <property type="match status" value="1"/>
</dbReference>
<dbReference type="GO" id="GO:0016740">
    <property type="term" value="F:transferase activity"/>
    <property type="evidence" value="ECO:0007669"/>
    <property type="project" value="UniProtKB-KW"/>
</dbReference>
<dbReference type="PANTHER" id="PTHR36451:SF1">
    <property type="entry name" value="OMEGA-HYDROXY-BETA-DIHYDROMENAQUINONE-9 SULFOTRANSFERASE STF3"/>
    <property type="match status" value="1"/>
</dbReference>
<evidence type="ECO:0000313" key="2">
    <source>
        <dbReference type="Proteomes" id="UP000192342"/>
    </source>
</evidence>
<dbReference type="InterPro" id="IPR052736">
    <property type="entry name" value="Stf3_sulfotransferase"/>
</dbReference>
<dbReference type="InterPro" id="IPR027417">
    <property type="entry name" value="P-loop_NTPase"/>
</dbReference>
<comment type="caution">
    <text evidence="1">The sequence shown here is derived from an EMBL/GenBank/DDBJ whole genome shotgun (WGS) entry which is preliminary data.</text>
</comment>
<dbReference type="AlphaFoldDB" id="A0A1Y1SBJ0"/>
<dbReference type="STRING" id="1317117.ATO7_11813"/>
<dbReference type="Gene3D" id="3.40.50.300">
    <property type="entry name" value="P-loop containing nucleotide triphosphate hydrolases"/>
    <property type="match status" value="1"/>
</dbReference>
<dbReference type="SUPFAM" id="SSF52540">
    <property type="entry name" value="P-loop containing nucleoside triphosphate hydrolases"/>
    <property type="match status" value="1"/>
</dbReference>
<name>A0A1Y1SBJ0_9GAMM</name>
<proteinExistence type="predicted"/>
<keyword evidence="1" id="KW-0808">Transferase</keyword>
<reference evidence="1" key="1">
    <citation type="submission" date="2013-04" db="EMBL/GenBank/DDBJ databases">
        <title>Oceanococcus atlanticus 22II-S10r2 Genome Sequencing.</title>
        <authorList>
            <person name="Lai Q."/>
            <person name="Li G."/>
            <person name="Shao Z."/>
        </authorList>
    </citation>
    <scope>NUCLEOTIDE SEQUENCE [LARGE SCALE GENOMIC DNA]</scope>
    <source>
        <strain evidence="1">22II-S10r2</strain>
    </source>
</reference>
<gene>
    <name evidence="1" type="ORF">ATO7_11813</name>
</gene>
<protein>
    <submittedName>
        <fullName evidence="1">Sulfotransferase domain-containing protein</fullName>
    </submittedName>
</protein>
<keyword evidence="2" id="KW-1185">Reference proteome</keyword>
<dbReference type="Pfam" id="PF13469">
    <property type="entry name" value="Sulfotransfer_3"/>
    <property type="match status" value="1"/>
</dbReference>
<accession>A0A1Y1SBJ0</accession>